<dbReference type="InterPro" id="IPR001460">
    <property type="entry name" value="PCN-bd_Tpept"/>
</dbReference>
<keyword evidence="8" id="KW-0378">Hydrolase</keyword>
<dbReference type="NCBIfam" id="TIGR02073">
    <property type="entry name" value="PBP_1c"/>
    <property type="match status" value="1"/>
</dbReference>
<feature type="domain" description="Glycosyl transferase family 51" evidence="14">
    <location>
        <begin position="74"/>
        <end position="231"/>
    </location>
</feature>
<keyword evidence="12" id="KW-0812">Transmembrane</keyword>
<dbReference type="SUPFAM" id="SSF53955">
    <property type="entry name" value="Lysozyme-like"/>
    <property type="match status" value="1"/>
</dbReference>
<dbReference type="Gene3D" id="1.10.3810.10">
    <property type="entry name" value="Biosynthetic peptidoglycan transglycosylase-like"/>
    <property type="match status" value="1"/>
</dbReference>
<evidence type="ECO:0000256" key="3">
    <source>
        <dbReference type="ARBA" id="ARBA00007739"/>
    </source>
</evidence>
<comment type="catalytic activity">
    <reaction evidence="11">
        <text>[GlcNAc-(1-&gt;4)-Mur2Ac(oyl-L-Ala-gamma-D-Glu-L-Lys-D-Ala-D-Ala)](n)-di-trans,octa-cis-undecaprenyl diphosphate + beta-D-GlcNAc-(1-&gt;4)-Mur2Ac(oyl-L-Ala-gamma-D-Glu-L-Lys-D-Ala-D-Ala)-di-trans,octa-cis-undecaprenyl diphosphate = [GlcNAc-(1-&gt;4)-Mur2Ac(oyl-L-Ala-gamma-D-Glu-L-Lys-D-Ala-D-Ala)](n+1)-di-trans,octa-cis-undecaprenyl diphosphate + di-trans,octa-cis-undecaprenyl diphosphate + H(+)</text>
        <dbReference type="Rhea" id="RHEA:23708"/>
        <dbReference type="Rhea" id="RHEA-COMP:9602"/>
        <dbReference type="Rhea" id="RHEA-COMP:9603"/>
        <dbReference type="ChEBI" id="CHEBI:15378"/>
        <dbReference type="ChEBI" id="CHEBI:58405"/>
        <dbReference type="ChEBI" id="CHEBI:60033"/>
        <dbReference type="ChEBI" id="CHEBI:78435"/>
        <dbReference type="EC" id="2.4.99.28"/>
    </reaction>
</comment>
<dbReference type="OrthoDB" id="9766909at2"/>
<keyword evidence="4" id="KW-0121">Carboxypeptidase</keyword>
<accession>A0A3E1NNY1</accession>
<keyword evidence="12" id="KW-1133">Transmembrane helix</keyword>
<reference evidence="16 17" key="1">
    <citation type="submission" date="2018-08" db="EMBL/GenBank/DDBJ databases">
        <title>Chitinophagaceae sp. K23C18032701, a novel bacterium isolated from forest soil.</title>
        <authorList>
            <person name="Wang C."/>
        </authorList>
    </citation>
    <scope>NUCLEOTIDE SEQUENCE [LARGE SCALE GENOMIC DNA]</scope>
    <source>
        <strain evidence="16 17">K23C18032701</strain>
    </source>
</reference>
<dbReference type="InterPro" id="IPR023346">
    <property type="entry name" value="Lysozyme-like_dom_sf"/>
</dbReference>
<dbReference type="SUPFAM" id="SSF56601">
    <property type="entry name" value="beta-lactamase/transpeptidase-like"/>
    <property type="match status" value="1"/>
</dbReference>
<dbReference type="EC" id="2.4.99.28" evidence="10"/>
<comment type="pathway">
    <text evidence="1">Cell wall biogenesis; peptidoglycan biosynthesis.</text>
</comment>
<evidence type="ECO:0000313" key="17">
    <source>
        <dbReference type="Proteomes" id="UP000261284"/>
    </source>
</evidence>
<keyword evidence="7" id="KW-0808">Transferase</keyword>
<keyword evidence="17" id="KW-1185">Reference proteome</keyword>
<evidence type="ECO:0000259" key="14">
    <source>
        <dbReference type="Pfam" id="PF00912"/>
    </source>
</evidence>
<feature type="transmembrane region" description="Helical" evidence="12">
    <location>
        <begin position="21"/>
        <end position="37"/>
    </location>
</feature>
<dbReference type="GO" id="GO:0009252">
    <property type="term" value="P:peptidoglycan biosynthetic process"/>
    <property type="evidence" value="ECO:0007669"/>
    <property type="project" value="InterPro"/>
</dbReference>
<dbReference type="EMBL" id="QTJU01000001">
    <property type="protein sequence ID" value="RFM29498.1"/>
    <property type="molecule type" value="Genomic_DNA"/>
</dbReference>
<dbReference type="GO" id="GO:0030288">
    <property type="term" value="C:outer membrane-bounded periplasmic space"/>
    <property type="evidence" value="ECO:0007669"/>
    <property type="project" value="TreeGrafter"/>
</dbReference>
<dbReference type="GO" id="GO:0006508">
    <property type="term" value="P:proteolysis"/>
    <property type="evidence" value="ECO:0007669"/>
    <property type="project" value="UniProtKB-KW"/>
</dbReference>
<feature type="domain" description="Penicillin-binding protein transpeptidase" evidence="13">
    <location>
        <begin position="318"/>
        <end position="599"/>
    </location>
</feature>
<dbReference type="Gene3D" id="3.40.710.10">
    <property type="entry name" value="DD-peptidase/beta-lactamase superfamily"/>
    <property type="match status" value="1"/>
</dbReference>
<comment type="similarity">
    <text evidence="3">In the N-terminal section; belongs to the glycosyltransferase 51 family.</text>
</comment>
<dbReference type="Pfam" id="PF06832">
    <property type="entry name" value="BiPBP_C"/>
    <property type="match status" value="1"/>
</dbReference>
<keyword evidence="9" id="KW-0511">Multifunctional enzyme</keyword>
<protein>
    <recommendedName>
        <fullName evidence="10">peptidoglycan glycosyltransferase</fullName>
        <ecNumber evidence="10">2.4.99.28</ecNumber>
    </recommendedName>
</protein>
<dbReference type="PANTHER" id="PTHR32282">
    <property type="entry name" value="BINDING PROTEIN TRANSPEPTIDASE, PUTATIVE-RELATED"/>
    <property type="match status" value="1"/>
</dbReference>
<keyword evidence="5" id="KW-0645">Protease</keyword>
<dbReference type="InterPro" id="IPR036950">
    <property type="entry name" value="PBP_transglycosylase"/>
</dbReference>
<evidence type="ECO:0000256" key="12">
    <source>
        <dbReference type="SAM" id="Phobius"/>
    </source>
</evidence>
<evidence type="ECO:0000256" key="9">
    <source>
        <dbReference type="ARBA" id="ARBA00023268"/>
    </source>
</evidence>
<dbReference type="GO" id="GO:0008955">
    <property type="term" value="F:peptidoglycan glycosyltransferase activity"/>
    <property type="evidence" value="ECO:0007669"/>
    <property type="project" value="UniProtKB-EC"/>
</dbReference>
<name>A0A3E1NNY1_9BACT</name>
<evidence type="ECO:0000256" key="1">
    <source>
        <dbReference type="ARBA" id="ARBA00004752"/>
    </source>
</evidence>
<evidence type="ECO:0000256" key="2">
    <source>
        <dbReference type="ARBA" id="ARBA00007090"/>
    </source>
</evidence>
<evidence type="ECO:0000259" key="13">
    <source>
        <dbReference type="Pfam" id="PF00905"/>
    </source>
</evidence>
<gene>
    <name evidence="16" type="primary">pbpC</name>
    <name evidence="16" type="ORF">DXN05_00485</name>
</gene>
<evidence type="ECO:0000259" key="15">
    <source>
        <dbReference type="Pfam" id="PF06832"/>
    </source>
</evidence>
<evidence type="ECO:0000256" key="10">
    <source>
        <dbReference type="ARBA" id="ARBA00044770"/>
    </source>
</evidence>
<evidence type="ECO:0000256" key="7">
    <source>
        <dbReference type="ARBA" id="ARBA00022679"/>
    </source>
</evidence>
<dbReference type="AlphaFoldDB" id="A0A3E1NNY1"/>
<dbReference type="InterPro" id="IPR012338">
    <property type="entry name" value="Beta-lactam/transpept-like"/>
</dbReference>
<comment type="caution">
    <text evidence="16">The sequence shown here is derived from an EMBL/GenBank/DDBJ whole genome shotgun (WGS) entry which is preliminary data.</text>
</comment>
<evidence type="ECO:0000256" key="11">
    <source>
        <dbReference type="ARBA" id="ARBA00049902"/>
    </source>
</evidence>
<dbReference type="Proteomes" id="UP000261284">
    <property type="component" value="Unassembled WGS sequence"/>
</dbReference>
<organism evidence="16 17">
    <name type="scientific">Deminuibacter soli</name>
    <dbReference type="NCBI Taxonomy" id="2291815"/>
    <lineage>
        <taxon>Bacteria</taxon>
        <taxon>Pseudomonadati</taxon>
        <taxon>Bacteroidota</taxon>
        <taxon>Chitinophagia</taxon>
        <taxon>Chitinophagales</taxon>
        <taxon>Chitinophagaceae</taxon>
        <taxon>Deminuibacter</taxon>
    </lineage>
</organism>
<dbReference type="GO" id="GO:0008658">
    <property type="term" value="F:penicillin binding"/>
    <property type="evidence" value="ECO:0007669"/>
    <property type="project" value="InterPro"/>
</dbReference>
<dbReference type="InterPro" id="IPR001264">
    <property type="entry name" value="Glyco_trans_51"/>
</dbReference>
<evidence type="ECO:0000313" key="16">
    <source>
        <dbReference type="EMBL" id="RFM29498.1"/>
    </source>
</evidence>
<dbReference type="InterPro" id="IPR009647">
    <property type="entry name" value="PBP_C"/>
</dbReference>
<sequence>MIQLYSRIKHHWLRLSRKRKILVLACIALFVWFWFSLPGKLFVTPTSYVLTDKNGVLLNAAIAADGQWRFPYDADVPDKFKQCILAFEDKRFNYHFGVDFLAMGRALWQDVRYHRVVSGGSTITMQVVRLSRGMGSRNIWNKLKEALLAVRLECSYKKKSILALYASNAPFGSNVVGLDAAAWRYYGNSPKSLSWGQMAALAVLPNAPSFVHPGKNRESLLAKRNLLLQKLLHNHTIDSTTCALAKLEPLPGDPRALPQMTPHLLDRFKKEYPQLLQQQAAAGTSIQTTIDAGLQQQLNDIIAIHHGQLKGNQVNNAAAMVVDVVTGNILAYTGNVYQPQDASLESHVDVLASPRSPGSTLKPLLYAAMLTEGTLLPRQLVPDIPTQINGYAPQNFDLGYDGAVPANRALARSLNIPAVKLLQQFKYQRFYDVLTWCGLTTLKQPADFYGMSLILGGCEVTPYELAGVYSSVARMYLHEKQNHGKWNSADWFMPGYVAGADNRKLHPVAGNNEFAPFDYPALWHTFNAMNEVMRPGEEGLWGLFGSAQRIAWKTGTSFGFRDGWAVGFTPRYCVVVWTGNTTGEGRPDLTGINTAAPILFDIFRQLPSSPWFQPPLSGFGYLPVCHQSGYKAGPDCPDADTLLVSASALQHAAVCPYHRPVNLDASGHYRVTASCVSPNNMQHKAWFILPPSIEYYYRQTHTDYQPLPPVLPGCEAGEGRAIDIVYPEENARIYVPLELSGEKGNTIFTATTRNHDGKLFWHLDEQYIGTTVRFHQVAVNPAPGKHVLTVVDENGETVTRAFEVQSK</sequence>
<keyword evidence="12" id="KW-0472">Membrane</keyword>
<evidence type="ECO:0000256" key="5">
    <source>
        <dbReference type="ARBA" id="ARBA00022670"/>
    </source>
</evidence>
<dbReference type="InterPro" id="IPR050396">
    <property type="entry name" value="Glycosyltr_51/Transpeptidase"/>
</dbReference>
<dbReference type="InterPro" id="IPR011815">
    <property type="entry name" value="PBP_1c"/>
</dbReference>
<dbReference type="GO" id="GO:0004180">
    <property type="term" value="F:carboxypeptidase activity"/>
    <property type="evidence" value="ECO:0007669"/>
    <property type="project" value="UniProtKB-KW"/>
</dbReference>
<dbReference type="PANTHER" id="PTHR32282:SF15">
    <property type="entry name" value="PENICILLIN-BINDING PROTEIN 1C"/>
    <property type="match status" value="1"/>
</dbReference>
<comment type="similarity">
    <text evidence="2">In the C-terminal section; belongs to the transpeptidase family.</text>
</comment>
<evidence type="ECO:0000256" key="6">
    <source>
        <dbReference type="ARBA" id="ARBA00022676"/>
    </source>
</evidence>
<dbReference type="RefSeq" id="WP_116845255.1">
    <property type="nucleotide sequence ID" value="NZ_QTJU01000001.1"/>
</dbReference>
<evidence type="ECO:0000256" key="8">
    <source>
        <dbReference type="ARBA" id="ARBA00022801"/>
    </source>
</evidence>
<feature type="domain" description="Penicillin-binding C-terminal" evidence="15">
    <location>
        <begin position="713"/>
        <end position="800"/>
    </location>
</feature>
<keyword evidence="6" id="KW-0328">Glycosyltransferase</keyword>
<proteinExistence type="inferred from homology"/>
<evidence type="ECO:0000256" key="4">
    <source>
        <dbReference type="ARBA" id="ARBA00022645"/>
    </source>
</evidence>
<dbReference type="Pfam" id="PF00905">
    <property type="entry name" value="Transpeptidase"/>
    <property type="match status" value="1"/>
</dbReference>
<dbReference type="Pfam" id="PF00912">
    <property type="entry name" value="Transgly"/>
    <property type="match status" value="1"/>
</dbReference>